<evidence type="ECO:0000313" key="1">
    <source>
        <dbReference type="EMBL" id="TFB02465.1"/>
    </source>
</evidence>
<keyword evidence="2" id="KW-1185">Reference proteome</keyword>
<evidence type="ECO:0000313" key="2">
    <source>
        <dbReference type="Proteomes" id="UP001642720"/>
    </source>
</evidence>
<protein>
    <submittedName>
        <fullName evidence="1">Uncharacterized protein</fullName>
    </submittedName>
</protein>
<accession>A0ABY2H2I4</accession>
<comment type="caution">
    <text evidence="1">The sequence shown here is derived from an EMBL/GenBank/DDBJ whole genome shotgun (WGS) entry which is preliminary data.</text>
</comment>
<organism evidence="1 2">
    <name type="scientific">Trichoderma ghanense</name>
    <dbReference type="NCBI Taxonomy" id="65468"/>
    <lineage>
        <taxon>Eukaryota</taxon>
        <taxon>Fungi</taxon>
        <taxon>Dikarya</taxon>
        <taxon>Ascomycota</taxon>
        <taxon>Pezizomycotina</taxon>
        <taxon>Sordariomycetes</taxon>
        <taxon>Hypocreomycetidae</taxon>
        <taxon>Hypocreales</taxon>
        <taxon>Hypocreaceae</taxon>
        <taxon>Trichoderma</taxon>
    </lineage>
</organism>
<dbReference type="GeneID" id="300576810"/>
<reference evidence="1 2" key="1">
    <citation type="submission" date="2018-01" db="EMBL/GenBank/DDBJ databases">
        <title>Genome characterization of the sugarcane-associated fungus Trichoderma ghanense CCMA-1212 and their application in lignocelulose bioconversion.</title>
        <authorList>
            <person name="Steindorff A.S."/>
            <person name="Mendes T.D."/>
            <person name="Vilela E.S.D."/>
            <person name="Rodrigues D.S."/>
            <person name="Formighieri E.F."/>
            <person name="Melo I.S."/>
            <person name="Favaro L.C.L."/>
        </authorList>
    </citation>
    <scope>NUCLEOTIDE SEQUENCE [LARGE SCALE GENOMIC DNA]</scope>
    <source>
        <strain evidence="1 2">CCMA-1212</strain>
    </source>
</reference>
<dbReference type="RefSeq" id="XP_073558666.1">
    <property type="nucleotide sequence ID" value="XM_073702360.1"/>
</dbReference>
<dbReference type="Proteomes" id="UP001642720">
    <property type="component" value="Unassembled WGS sequence"/>
</dbReference>
<name>A0ABY2H2I4_9HYPO</name>
<gene>
    <name evidence="1" type="ORF">CCMA1212_005080</name>
</gene>
<sequence>MATPSRRTRSRSEKGVPTPCPLSLICPCRMQLRPVDRSLYSTDDAMGESSLDQGVQVRDLITLGTDGTPTSQGPRQQPLLCLRFISHHTDFKAERLRKHDATSRPIYMTPASPEFCTRQPLVTCSSSIDELKKCPMSI</sequence>
<dbReference type="EMBL" id="PPTA01000006">
    <property type="protein sequence ID" value="TFB02465.1"/>
    <property type="molecule type" value="Genomic_DNA"/>
</dbReference>
<proteinExistence type="predicted"/>